<dbReference type="AlphaFoldDB" id="A0A0C9LYJ6"/>
<dbReference type="OrthoDB" id="391817at2759"/>
<feature type="active site" evidence="9">
    <location>
        <position position="158"/>
    </location>
</feature>
<feature type="binding site" evidence="10">
    <location>
        <position position="64"/>
    </location>
    <ligand>
        <name>Mg(2+)</name>
        <dbReference type="ChEBI" id="CHEBI:18420"/>
        <label>1</label>
    </ligand>
</feature>
<dbReference type="STRING" id="91626.A0A0C9LYJ6"/>
<dbReference type="GO" id="GO:0008081">
    <property type="term" value="F:phosphoric diester hydrolase activity"/>
    <property type="evidence" value="ECO:0007669"/>
    <property type="project" value="TreeGrafter"/>
</dbReference>
<name>A0A0C9LYJ6_9FUNG</name>
<evidence type="ECO:0000256" key="4">
    <source>
        <dbReference type="ARBA" id="ARBA00022771"/>
    </source>
</evidence>
<dbReference type="GO" id="GO:0003677">
    <property type="term" value="F:DNA binding"/>
    <property type="evidence" value="ECO:0007669"/>
    <property type="project" value="InterPro"/>
</dbReference>
<keyword evidence="13" id="KW-0227">DNA damage</keyword>
<feature type="region of interest" description="Disordered" evidence="14">
    <location>
        <begin position="355"/>
        <end position="403"/>
    </location>
</feature>
<comment type="similarity">
    <text evidence="2 13">Belongs to the DNA repair enzymes AP/ExoA family.</text>
</comment>
<dbReference type="PROSITE" id="PS51435">
    <property type="entry name" value="AP_NUCLEASE_F1_4"/>
    <property type="match status" value="1"/>
</dbReference>
<dbReference type="PROSITE" id="PS00728">
    <property type="entry name" value="AP_NUCLEASE_F1_3"/>
    <property type="match status" value="1"/>
</dbReference>
<evidence type="ECO:0000256" key="7">
    <source>
        <dbReference type="ARBA" id="ARBA00022842"/>
    </source>
</evidence>
<dbReference type="PANTHER" id="PTHR22748:SF4">
    <property type="entry name" value="DNA-(APURINIC OR APYRIMIDINIC SITE) ENDONUCLEASE 2"/>
    <property type="match status" value="1"/>
</dbReference>
<feature type="site" description="Transition state stabilizer" evidence="11">
    <location>
        <position position="199"/>
    </location>
</feature>
<feature type="region of interest" description="Disordered" evidence="14">
    <location>
        <begin position="418"/>
        <end position="441"/>
    </location>
</feature>
<feature type="binding site" evidence="10">
    <location>
        <position position="300"/>
    </location>
    <ligand>
        <name>Mg(2+)</name>
        <dbReference type="ChEBI" id="CHEBI:18420"/>
        <label>1</label>
    </ligand>
</feature>
<evidence type="ECO:0000256" key="13">
    <source>
        <dbReference type="RuleBase" id="RU362131"/>
    </source>
</evidence>
<accession>A0A0C9LYJ6</accession>
<sequence>MRVLTWNVNGLATTLQYHPWSETKSLQGPIRRARFRYHLVGTTHSPKTSCVLPLLTPQPNSFQEVKCQRSKLSREMALVPGYHAYFSFSKVKLGYSGVAVYVKDTATQPRRTYEGITGVLDATDDDFHYDLSTPAKLLDDEGRCIILDFGFFVLFNIYFPNDSNESRSDFKMDYHHCVQKRIHSFLERGKQVLLVGDINAVHEEIDHCDPKQSMKDHNITDFKDLPHRRWLDNMIHPKGPLVDMTRLYHPHRLKMYTCWNTRLNARPGNFGTRIDYILSSKGLKPWFKYSDIQPDIFGSDHCPVYADFLSINQTTADLDEPTYISPLLASNFPEFKQNRLSDYFAKPSSALPYPPYAQPVSTPSTPSLKRVSSSNSSDSSTLGKLQPSKKFKSNKKPAPQNTALTNYFIKKTENTADTDTISNTTTTKQQLPQKQDTQKREEDVDLNALIEEAQEKQVTAKAWTSIFKAPEMPTCPFHKLPCVERIVAKKGPNSGRAFYICSKPTGPKDGPKDEYSCDYFQWKQQTNTNNTRGKGLYTQPK</sequence>
<evidence type="ECO:0000256" key="3">
    <source>
        <dbReference type="ARBA" id="ARBA00022723"/>
    </source>
</evidence>
<dbReference type="PANTHER" id="PTHR22748">
    <property type="entry name" value="AP ENDONUCLEASE"/>
    <property type="match status" value="1"/>
</dbReference>
<keyword evidence="3 10" id="KW-0479">Metal-binding</keyword>
<evidence type="ECO:0000259" key="15">
    <source>
        <dbReference type="PROSITE" id="PS51999"/>
    </source>
</evidence>
<feature type="binding site" evidence="10">
    <location>
        <position position="197"/>
    </location>
    <ligand>
        <name>Mg(2+)</name>
        <dbReference type="ChEBI" id="CHEBI:18420"/>
        <label>1</label>
    </ligand>
</feature>
<keyword evidence="13" id="KW-0234">DNA repair</keyword>
<dbReference type="Pfam" id="PF03372">
    <property type="entry name" value="Exo_endo_phos"/>
    <property type="match status" value="1"/>
</dbReference>
<evidence type="ECO:0000313" key="17">
    <source>
        <dbReference type="Proteomes" id="UP000053815"/>
    </source>
</evidence>
<evidence type="ECO:0000256" key="11">
    <source>
        <dbReference type="PIRSR" id="PIRSR604808-3"/>
    </source>
</evidence>
<comment type="cofactor">
    <cofactor evidence="10 13">
        <name>Mg(2+)</name>
        <dbReference type="ChEBI" id="CHEBI:18420"/>
    </cofactor>
    <cofactor evidence="10 13">
        <name>Mn(2+)</name>
        <dbReference type="ChEBI" id="CHEBI:29035"/>
    </cofactor>
    <text evidence="10 13">Probably binds two magnesium or manganese ions per subunit.</text>
</comment>
<dbReference type="GO" id="GO:0006284">
    <property type="term" value="P:base-excision repair"/>
    <property type="evidence" value="ECO:0007669"/>
    <property type="project" value="TreeGrafter"/>
</dbReference>
<proteinExistence type="inferred from homology"/>
<dbReference type="PROSITE" id="PS51999">
    <property type="entry name" value="ZF_GRF"/>
    <property type="match status" value="1"/>
</dbReference>
<evidence type="ECO:0000256" key="14">
    <source>
        <dbReference type="SAM" id="MobiDB-lite"/>
    </source>
</evidence>
<evidence type="ECO:0000313" key="16">
    <source>
        <dbReference type="EMBL" id="GAN11120.1"/>
    </source>
</evidence>
<keyword evidence="8" id="KW-0539">Nucleus</keyword>
<feature type="site" description="Important for catalytic activity" evidence="11">
    <location>
        <position position="275"/>
    </location>
</feature>
<reference evidence="16" key="1">
    <citation type="submission" date="2014-09" db="EMBL/GenBank/DDBJ databases">
        <title>Draft genome sequence of an oleaginous Mucoromycotina fungus Mucor ambiguus NBRC6742.</title>
        <authorList>
            <person name="Takeda I."/>
            <person name="Yamane N."/>
            <person name="Morita T."/>
            <person name="Tamano K."/>
            <person name="Machida M."/>
            <person name="Baker S."/>
            <person name="Koike H."/>
        </authorList>
    </citation>
    <scope>NUCLEOTIDE SEQUENCE</scope>
    <source>
        <strain evidence="16">NBRC 6742</strain>
    </source>
</reference>
<evidence type="ECO:0000256" key="12">
    <source>
        <dbReference type="PROSITE-ProRule" id="PRU01343"/>
    </source>
</evidence>
<keyword evidence="7 10" id="KW-0460">Magnesium</keyword>
<evidence type="ECO:0000256" key="6">
    <source>
        <dbReference type="ARBA" id="ARBA00022833"/>
    </source>
</evidence>
<dbReference type="InterPro" id="IPR004808">
    <property type="entry name" value="AP_endonuc_1"/>
</dbReference>
<feature type="site" description="Interaction with DNA substrate" evidence="11">
    <location>
        <position position="301"/>
    </location>
</feature>
<gene>
    <name evidence="16" type="ORF">MAM1_0476d10677</name>
</gene>
<keyword evidence="5" id="KW-0378">Hydrolase</keyword>
<feature type="binding site" evidence="10">
    <location>
        <position position="301"/>
    </location>
    <ligand>
        <name>Mg(2+)</name>
        <dbReference type="ChEBI" id="CHEBI:18420"/>
        <label>1</label>
    </ligand>
</feature>
<dbReference type="NCBIfam" id="TIGR00633">
    <property type="entry name" value="xth"/>
    <property type="match status" value="1"/>
</dbReference>
<feature type="active site" description="Proton donor/acceptor" evidence="9">
    <location>
        <position position="197"/>
    </location>
</feature>
<dbReference type="InterPro" id="IPR010666">
    <property type="entry name" value="Znf_GRF"/>
</dbReference>
<feature type="binding site" evidence="10">
    <location>
        <position position="199"/>
    </location>
    <ligand>
        <name>Mg(2+)</name>
        <dbReference type="ChEBI" id="CHEBI:18420"/>
        <label>1</label>
    </ligand>
</feature>
<dbReference type="EC" id="3.1.-.-" evidence="13"/>
<comment type="cofactor">
    <cofactor evidence="1">
        <name>Mn(2+)</name>
        <dbReference type="ChEBI" id="CHEBI:29035"/>
    </cofactor>
</comment>
<dbReference type="GO" id="GO:0008311">
    <property type="term" value="F:double-stranded DNA 3'-5' DNA exonuclease activity"/>
    <property type="evidence" value="ECO:0007669"/>
    <property type="project" value="TreeGrafter"/>
</dbReference>
<evidence type="ECO:0000256" key="10">
    <source>
        <dbReference type="PIRSR" id="PIRSR604808-2"/>
    </source>
</evidence>
<evidence type="ECO:0000256" key="2">
    <source>
        <dbReference type="ARBA" id="ARBA00007092"/>
    </source>
</evidence>
<dbReference type="GO" id="GO:0005634">
    <property type="term" value="C:nucleus"/>
    <property type="evidence" value="ECO:0007669"/>
    <property type="project" value="TreeGrafter"/>
</dbReference>
<evidence type="ECO:0000256" key="1">
    <source>
        <dbReference type="ARBA" id="ARBA00001936"/>
    </source>
</evidence>
<keyword evidence="10" id="KW-0464">Manganese</keyword>
<dbReference type="InterPro" id="IPR020848">
    <property type="entry name" value="AP_endonuclease_F1_CS"/>
</dbReference>
<dbReference type="Gene3D" id="3.60.10.10">
    <property type="entry name" value="Endonuclease/exonuclease/phosphatase"/>
    <property type="match status" value="1"/>
</dbReference>
<dbReference type="InterPro" id="IPR036691">
    <property type="entry name" value="Endo/exonu/phosph_ase_sf"/>
</dbReference>
<keyword evidence="4 12" id="KW-0863">Zinc-finger</keyword>
<feature type="compositionally biased region" description="Polar residues" evidence="14">
    <location>
        <begin position="359"/>
        <end position="371"/>
    </location>
</feature>
<protein>
    <recommendedName>
        <fullName evidence="13">DNA-(apurinic or apyrimidinic site) endonuclease</fullName>
        <ecNumber evidence="13">3.1.-.-</ecNumber>
    </recommendedName>
</protein>
<dbReference type="EMBL" id="DF836765">
    <property type="protein sequence ID" value="GAN11120.1"/>
    <property type="molecule type" value="Genomic_DNA"/>
</dbReference>
<feature type="active site" description="Proton acceptor" evidence="9">
    <location>
        <position position="301"/>
    </location>
</feature>
<dbReference type="GO" id="GO:0003906">
    <property type="term" value="F:DNA-(apurinic or apyrimidinic site) endonuclease activity"/>
    <property type="evidence" value="ECO:0007669"/>
    <property type="project" value="TreeGrafter"/>
</dbReference>
<organism evidence="16">
    <name type="scientific">Mucor ambiguus</name>
    <dbReference type="NCBI Taxonomy" id="91626"/>
    <lineage>
        <taxon>Eukaryota</taxon>
        <taxon>Fungi</taxon>
        <taxon>Fungi incertae sedis</taxon>
        <taxon>Mucoromycota</taxon>
        <taxon>Mucoromycotina</taxon>
        <taxon>Mucoromycetes</taxon>
        <taxon>Mucorales</taxon>
        <taxon>Mucorineae</taxon>
        <taxon>Mucoraceae</taxon>
        <taxon>Mucor</taxon>
    </lineage>
</organism>
<dbReference type="Pfam" id="PF06839">
    <property type="entry name" value="Zn_ribbon_GRF"/>
    <property type="match status" value="1"/>
</dbReference>
<dbReference type="Proteomes" id="UP000053815">
    <property type="component" value="Unassembled WGS sequence"/>
</dbReference>
<feature type="binding site" evidence="10">
    <location>
        <position position="7"/>
    </location>
    <ligand>
        <name>Mg(2+)</name>
        <dbReference type="ChEBI" id="CHEBI:18420"/>
        <label>1</label>
    </ligand>
</feature>
<evidence type="ECO:0000256" key="9">
    <source>
        <dbReference type="PIRSR" id="PIRSR604808-1"/>
    </source>
</evidence>
<feature type="domain" description="GRF-type" evidence="15">
    <location>
        <begin position="475"/>
        <end position="526"/>
    </location>
</feature>
<keyword evidence="6" id="KW-0862">Zinc</keyword>
<keyword evidence="17" id="KW-1185">Reference proteome</keyword>
<dbReference type="InterPro" id="IPR005135">
    <property type="entry name" value="Endo/exonuclease/phosphatase"/>
</dbReference>
<dbReference type="GO" id="GO:0008270">
    <property type="term" value="F:zinc ion binding"/>
    <property type="evidence" value="ECO:0007669"/>
    <property type="project" value="UniProtKB-KW"/>
</dbReference>
<dbReference type="SUPFAM" id="SSF56219">
    <property type="entry name" value="DNase I-like"/>
    <property type="match status" value="1"/>
</dbReference>
<feature type="compositionally biased region" description="Low complexity" evidence="14">
    <location>
        <begin position="418"/>
        <end position="435"/>
    </location>
</feature>
<evidence type="ECO:0000256" key="8">
    <source>
        <dbReference type="ARBA" id="ARBA00023242"/>
    </source>
</evidence>
<evidence type="ECO:0000256" key="5">
    <source>
        <dbReference type="ARBA" id="ARBA00022801"/>
    </source>
</evidence>